<name>A0A6J1S7M4_FRAOC</name>
<dbReference type="KEGG" id="foc:113205699"/>
<reference evidence="13" key="1">
    <citation type="submission" date="2025-08" db="UniProtKB">
        <authorList>
            <consortium name="RefSeq"/>
        </authorList>
    </citation>
    <scope>IDENTIFICATION</scope>
    <source>
        <tissue evidence="13">Whole organism</tissue>
    </source>
</reference>
<gene>
    <name evidence="13" type="primary">LOC113205699</name>
</gene>
<dbReference type="GeneID" id="113205699"/>
<organism evidence="12 13">
    <name type="scientific">Frankliniella occidentalis</name>
    <name type="common">Western flower thrips</name>
    <name type="synonym">Euthrips occidentalis</name>
    <dbReference type="NCBI Taxonomy" id="133901"/>
    <lineage>
        <taxon>Eukaryota</taxon>
        <taxon>Metazoa</taxon>
        <taxon>Ecdysozoa</taxon>
        <taxon>Arthropoda</taxon>
        <taxon>Hexapoda</taxon>
        <taxon>Insecta</taxon>
        <taxon>Pterygota</taxon>
        <taxon>Neoptera</taxon>
        <taxon>Paraneoptera</taxon>
        <taxon>Thysanoptera</taxon>
        <taxon>Terebrantia</taxon>
        <taxon>Thripoidea</taxon>
        <taxon>Thripidae</taxon>
        <taxon>Frankliniella</taxon>
    </lineage>
</organism>
<dbReference type="GO" id="GO:0017056">
    <property type="term" value="F:structural constituent of nuclear pore"/>
    <property type="evidence" value="ECO:0007669"/>
    <property type="project" value="InterPro"/>
</dbReference>
<evidence type="ECO:0000256" key="1">
    <source>
        <dbReference type="ARBA" id="ARBA00004567"/>
    </source>
</evidence>
<dbReference type="GO" id="GO:0044613">
    <property type="term" value="C:nuclear pore central transport channel"/>
    <property type="evidence" value="ECO:0007669"/>
    <property type="project" value="TreeGrafter"/>
</dbReference>
<feature type="coiled-coil region" evidence="9">
    <location>
        <begin position="448"/>
        <end position="479"/>
    </location>
</feature>
<evidence type="ECO:0000259" key="11">
    <source>
        <dbReference type="Pfam" id="PF05064"/>
    </source>
</evidence>
<keyword evidence="5" id="KW-0653">Protein transport</keyword>
<dbReference type="AlphaFoldDB" id="A0A6J1S7M4"/>
<dbReference type="Pfam" id="PF05064">
    <property type="entry name" value="Nsp1_C"/>
    <property type="match status" value="1"/>
</dbReference>
<comment type="subcellular location">
    <subcellularLocation>
        <location evidence="1">Nucleus</location>
        <location evidence="1">Nuclear pore complex</location>
    </subcellularLocation>
</comment>
<keyword evidence="12" id="KW-1185">Reference proteome</keyword>
<sequence length="533" mass="53378">MSFNQTPVDLSSPKAGAGFQLGGGDAPKQAAPSFGLGAGAAKPTFGTPSATSGFGGGFSFGGAAAPASTAFSLPAAASTPSSGFSFGTSAAPVGAAPAAAPSFGVAATSQAPSFGTAATSQAPSFGAAPTATSQAPSFGLGSTTSLGFSLGSTPTAAVSAAAPTAGTGFTLGSTATSAAPSAFSLGGNAAPAAAPTASAAPAAATAGFSLPVASSAPSGVSGFGFGTPSSTPASTGLTLGSVATTPASAGFSLGSTAPSTSTTGVGLLGATTAAATATPPASSTTSAVSFNFPASSATTTPSFGATSAAPSLTFNLGGAPASTATTAGTTTNTTQPSQSGPITSLNFVQLEETINKWTMDLEEQEKLFMLQATQVNAWDRLLTSNGEKIEGLNRAVEAVKMEQQRLDNELEFICSQQRELEDCLVPLEKELAGNAVTDPEREHTYELSANMDTQLKQMSEDLKEIIENLNERNRAQDSTDPLVQIGRILNSHMDSLQWIEHNTHTIQTHLDQVSKLHESHRRDNEISFHLTYD</sequence>
<keyword evidence="3" id="KW-0813">Transport</keyword>
<keyword evidence="4" id="KW-0509">mRNA transport</keyword>
<dbReference type="GO" id="GO:0051028">
    <property type="term" value="P:mRNA transport"/>
    <property type="evidence" value="ECO:0007669"/>
    <property type="project" value="UniProtKB-KW"/>
</dbReference>
<feature type="domain" description="Nucleoporin NSP1-like C-terminal" evidence="11">
    <location>
        <begin position="334"/>
        <end position="432"/>
    </location>
</feature>
<feature type="coiled-coil region" evidence="9">
    <location>
        <begin position="347"/>
        <end position="409"/>
    </location>
</feature>
<dbReference type="RefSeq" id="XP_026277194.1">
    <property type="nucleotide sequence ID" value="XM_026421409.2"/>
</dbReference>
<evidence type="ECO:0000313" key="12">
    <source>
        <dbReference type="Proteomes" id="UP000504606"/>
    </source>
</evidence>
<evidence type="ECO:0000256" key="4">
    <source>
        <dbReference type="ARBA" id="ARBA00022816"/>
    </source>
</evidence>
<protein>
    <submittedName>
        <fullName evidence="13">Nuclear pore glycoprotein p62 isoform X1</fullName>
    </submittedName>
</protein>
<evidence type="ECO:0000256" key="2">
    <source>
        <dbReference type="ARBA" id="ARBA00005911"/>
    </source>
</evidence>
<dbReference type="FunFam" id="1.20.5.170:FF:000040">
    <property type="entry name" value="Nuclear pore glycoprotein p62"/>
    <property type="match status" value="1"/>
</dbReference>
<dbReference type="GO" id="GO:0006606">
    <property type="term" value="P:protein import into nucleus"/>
    <property type="evidence" value="ECO:0007669"/>
    <property type="project" value="TreeGrafter"/>
</dbReference>
<keyword evidence="9" id="KW-0175">Coiled coil</keyword>
<evidence type="ECO:0000256" key="8">
    <source>
        <dbReference type="ARBA" id="ARBA00023242"/>
    </source>
</evidence>
<dbReference type="PANTHER" id="PTHR12084:SF0">
    <property type="entry name" value="NUCLEAR PORE GLYCOPROTEIN P62"/>
    <property type="match status" value="1"/>
</dbReference>
<feature type="region of interest" description="Disordered" evidence="10">
    <location>
        <begin position="1"/>
        <end position="41"/>
    </location>
</feature>
<keyword evidence="7" id="KW-0906">Nuclear pore complex</keyword>
<proteinExistence type="inferred from homology"/>
<accession>A0A6J1S7M4</accession>
<comment type="similarity">
    <text evidence="2">Belongs to the nucleoporin NSP1/NUP62 family.</text>
</comment>
<evidence type="ECO:0000313" key="13">
    <source>
        <dbReference type="RefSeq" id="XP_026277194.1"/>
    </source>
</evidence>
<evidence type="ECO:0000256" key="7">
    <source>
        <dbReference type="ARBA" id="ARBA00023132"/>
    </source>
</evidence>
<evidence type="ECO:0000256" key="6">
    <source>
        <dbReference type="ARBA" id="ARBA00023010"/>
    </source>
</evidence>
<evidence type="ECO:0000256" key="3">
    <source>
        <dbReference type="ARBA" id="ARBA00022448"/>
    </source>
</evidence>
<dbReference type="PANTHER" id="PTHR12084">
    <property type="entry name" value="NUCLEAR PORE GLYCOPROTEIN P62-RELATED"/>
    <property type="match status" value="1"/>
</dbReference>
<evidence type="ECO:0000256" key="10">
    <source>
        <dbReference type="SAM" id="MobiDB-lite"/>
    </source>
</evidence>
<keyword evidence="6" id="KW-0811">Translocation</keyword>
<dbReference type="InterPro" id="IPR007758">
    <property type="entry name" value="Nucleoporin_NSP1_C"/>
</dbReference>
<evidence type="ECO:0000256" key="9">
    <source>
        <dbReference type="SAM" id="Coils"/>
    </source>
</evidence>
<dbReference type="OrthoDB" id="344345at2759"/>
<evidence type="ECO:0000256" key="5">
    <source>
        <dbReference type="ARBA" id="ARBA00022927"/>
    </source>
</evidence>
<dbReference type="Proteomes" id="UP000504606">
    <property type="component" value="Unplaced"/>
</dbReference>
<dbReference type="GO" id="GO:0005543">
    <property type="term" value="F:phospholipid binding"/>
    <property type="evidence" value="ECO:0007669"/>
    <property type="project" value="TreeGrafter"/>
</dbReference>
<dbReference type="InterPro" id="IPR026010">
    <property type="entry name" value="NSP1/NUP62"/>
</dbReference>
<keyword evidence="8" id="KW-0539">Nucleus</keyword>
<dbReference type="GO" id="GO:0006405">
    <property type="term" value="P:RNA export from nucleus"/>
    <property type="evidence" value="ECO:0007669"/>
    <property type="project" value="TreeGrafter"/>
</dbReference>
<dbReference type="CTD" id="23636"/>
<dbReference type="Gene3D" id="1.20.5.170">
    <property type="match status" value="1"/>
</dbReference>